<dbReference type="Proteomes" id="UP000177165">
    <property type="component" value="Unassembled WGS sequence"/>
</dbReference>
<organism evidence="1 2">
    <name type="scientific">Candidatus Kerfeldbacteria bacterium RIFCSPHIGHO2_02_FULL_42_14</name>
    <dbReference type="NCBI Taxonomy" id="1798540"/>
    <lineage>
        <taxon>Bacteria</taxon>
        <taxon>Candidatus Kerfeldiibacteriota</taxon>
    </lineage>
</organism>
<evidence type="ECO:0000313" key="1">
    <source>
        <dbReference type="EMBL" id="OGY79385.1"/>
    </source>
</evidence>
<dbReference type="AlphaFoldDB" id="A0A1G2ARW2"/>
<accession>A0A1G2ARW2</accession>
<proteinExistence type="predicted"/>
<dbReference type="EMBL" id="MHKB01000009">
    <property type="protein sequence ID" value="OGY79385.1"/>
    <property type="molecule type" value="Genomic_DNA"/>
</dbReference>
<sequence>MNKKIFLLALFVFILAGVFIFIFQRRNPGIIPPSSLQVASENVNTATNSNLTNTAVLLEDNLNEALDAVDIIEELETQ</sequence>
<evidence type="ECO:0000313" key="2">
    <source>
        <dbReference type="Proteomes" id="UP000177165"/>
    </source>
</evidence>
<protein>
    <submittedName>
        <fullName evidence="1">Uncharacterized protein</fullName>
    </submittedName>
</protein>
<comment type="caution">
    <text evidence="1">The sequence shown here is derived from an EMBL/GenBank/DDBJ whole genome shotgun (WGS) entry which is preliminary data.</text>
</comment>
<gene>
    <name evidence="1" type="ORF">A3B74_00910</name>
</gene>
<name>A0A1G2ARW2_9BACT</name>
<dbReference type="STRING" id="1798540.A3B74_00910"/>
<reference evidence="1 2" key="1">
    <citation type="journal article" date="2016" name="Nat. Commun.">
        <title>Thousands of microbial genomes shed light on interconnected biogeochemical processes in an aquifer system.</title>
        <authorList>
            <person name="Anantharaman K."/>
            <person name="Brown C.T."/>
            <person name="Hug L.A."/>
            <person name="Sharon I."/>
            <person name="Castelle C.J."/>
            <person name="Probst A.J."/>
            <person name="Thomas B.C."/>
            <person name="Singh A."/>
            <person name="Wilkins M.J."/>
            <person name="Karaoz U."/>
            <person name="Brodie E.L."/>
            <person name="Williams K.H."/>
            <person name="Hubbard S.S."/>
            <person name="Banfield J.F."/>
        </authorList>
    </citation>
    <scope>NUCLEOTIDE SEQUENCE [LARGE SCALE GENOMIC DNA]</scope>
</reference>